<reference evidence="2 3" key="1">
    <citation type="journal article" date="2014" name="Agronomy (Basel)">
        <title>A Draft Genome Sequence for Ensete ventricosum, the Drought-Tolerant Tree Against Hunger.</title>
        <authorList>
            <person name="Harrison J."/>
            <person name="Moore K.A."/>
            <person name="Paszkiewicz K."/>
            <person name="Jones T."/>
            <person name="Grant M."/>
            <person name="Ambacheew D."/>
            <person name="Muzemil S."/>
            <person name="Studholme D.J."/>
        </authorList>
    </citation>
    <scope>NUCLEOTIDE SEQUENCE [LARGE SCALE GENOMIC DNA]</scope>
</reference>
<evidence type="ECO:0000313" key="3">
    <source>
        <dbReference type="Proteomes" id="UP000287651"/>
    </source>
</evidence>
<proteinExistence type="predicted"/>
<accession>A0A426ZES1</accession>
<evidence type="ECO:0000313" key="2">
    <source>
        <dbReference type="EMBL" id="RRT62460.1"/>
    </source>
</evidence>
<gene>
    <name evidence="2" type="ORF">B296_00026922</name>
</gene>
<dbReference type="EMBL" id="AMZH03006975">
    <property type="protein sequence ID" value="RRT62460.1"/>
    <property type="molecule type" value="Genomic_DNA"/>
</dbReference>
<organism evidence="2 3">
    <name type="scientific">Ensete ventricosum</name>
    <name type="common">Abyssinian banana</name>
    <name type="synonym">Musa ensete</name>
    <dbReference type="NCBI Taxonomy" id="4639"/>
    <lineage>
        <taxon>Eukaryota</taxon>
        <taxon>Viridiplantae</taxon>
        <taxon>Streptophyta</taxon>
        <taxon>Embryophyta</taxon>
        <taxon>Tracheophyta</taxon>
        <taxon>Spermatophyta</taxon>
        <taxon>Magnoliopsida</taxon>
        <taxon>Liliopsida</taxon>
        <taxon>Zingiberales</taxon>
        <taxon>Musaceae</taxon>
        <taxon>Ensete</taxon>
    </lineage>
</organism>
<feature type="region of interest" description="Disordered" evidence="1">
    <location>
        <begin position="1"/>
        <end position="39"/>
    </location>
</feature>
<comment type="caution">
    <text evidence="2">The sequence shown here is derived from an EMBL/GenBank/DDBJ whole genome shotgun (WGS) entry which is preliminary data.</text>
</comment>
<dbReference type="Proteomes" id="UP000287651">
    <property type="component" value="Unassembled WGS sequence"/>
</dbReference>
<feature type="region of interest" description="Disordered" evidence="1">
    <location>
        <begin position="83"/>
        <end position="106"/>
    </location>
</feature>
<protein>
    <submittedName>
        <fullName evidence="2">Uncharacterized protein</fullName>
    </submittedName>
</protein>
<feature type="compositionally biased region" description="Basic and acidic residues" evidence="1">
    <location>
        <begin position="9"/>
        <end position="22"/>
    </location>
</feature>
<name>A0A426ZES1_ENSVE</name>
<sequence length="106" mass="12032">MRVSGEPSPQRESRARCRDRTGRPNYSDCSCGKKAQNPAALVDRRPPRFFSRIARFHPSSSSSSTTCPPRVLRCLLIPQSRTPNHMIPPLRLSTTQEEIVDEKGRR</sequence>
<dbReference type="AlphaFoldDB" id="A0A426ZES1"/>
<evidence type="ECO:0000256" key="1">
    <source>
        <dbReference type="SAM" id="MobiDB-lite"/>
    </source>
</evidence>